<evidence type="ECO:0000256" key="1">
    <source>
        <dbReference type="SAM" id="MobiDB-lite"/>
    </source>
</evidence>
<dbReference type="Proteomes" id="UP000245462">
    <property type="component" value="Unassembled WGS sequence"/>
</dbReference>
<dbReference type="Pfam" id="PF19775">
    <property type="entry name" value="DUF6261"/>
    <property type="match status" value="1"/>
</dbReference>
<feature type="region of interest" description="Disordered" evidence="1">
    <location>
        <begin position="304"/>
        <end position="351"/>
    </location>
</feature>
<dbReference type="EMBL" id="QEKY01000019">
    <property type="protein sequence ID" value="PVZ07009.1"/>
    <property type="molecule type" value="Genomic_DNA"/>
</dbReference>
<evidence type="ECO:0000313" key="3">
    <source>
        <dbReference type="Proteomes" id="UP000245462"/>
    </source>
</evidence>
<accession>A0A2U1F4D1</accession>
<comment type="caution">
    <text evidence="2">The sequence shown here is derived from an EMBL/GenBank/DDBJ whole genome shotgun (WGS) entry which is preliminary data.</text>
</comment>
<dbReference type="InterPro" id="IPR046228">
    <property type="entry name" value="DUF6261"/>
</dbReference>
<proteinExistence type="predicted"/>
<reference evidence="2 3" key="1">
    <citation type="submission" date="2018-04" db="EMBL/GenBank/DDBJ databases">
        <title>Genomic Encyclopedia of Type Strains, Phase IV (KMG-IV): sequencing the most valuable type-strain genomes for metagenomic binning, comparative biology and taxonomic classification.</title>
        <authorList>
            <person name="Goeker M."/>
        </authorList>
    </citation>
    <scope>NUCLEOTIDE SEQUENCE [LARGE SCALE GENOMIC DNA]</scope>
    <source>
        <strain evidence="2 3">DSM 28520</strain>
    </source>
</reference>
<evidence type="ECO:0000313" key="2">
    <source>
        <dbReference type="EMBL" id="PVZ07009.1"/>
    </source>
</evidence>
<organism evidence="2 3">
    <name type="scientific">Porphyromonas loveana</name>
    <dbReference type="NCBI Taxonomy" id="1884669"/>
    <lineage>
        <taxon>Bacteria</taxon>
        <taxon>Pseudomonadati</taxon>
        <taxon>Bacteroidota</taxon>
        <taxon>Bacteroidia</taxon>
        <taxon>Bacteroidales</taxon>
        <taxon>Porphyromonadaceae</taxon>
        <taxon>Porphyromonas</taxon>
    </lineage>
</organism>
<dbReference type="AlphaFoldDB" id="A0A2U1F4D1"/>
<protein>
    <submittedName>
        <fullName evidence="2">Uncharacterized protein</fullName>
    </submittedName>
</protein>
<sequence length="351" mass="39208">MKTKSFTTSRLRNLEHFQFAQNVLNLCREANIGKLNAVLTPLEQALKEEDLLLNLGRKEQGSQELAHLDNERGRAWRMISLQVQADLLSKKADVLSAARAVKDVLERYPRLIYLPYSQETGGITNLVTDLRSTALSSAVQKLGLKEMIDNLDAINKTFATLYLQRLKSVTNEVGVEIRRLRTETDSRIETVTDRIDALHNLESSEAIRQLITVYNNLVIKQSSELARRAAYGRAASEKRRAAFKELLRPMLPELITEKGMTVAFAGRTLGTGKNRHYLISFYMDGAKDDDRWHRIEEGKLVHVPEDQLPKPKRKKKPAYDLSSSPTEGTIPTPPAQGGDSSGAEGSIGGGL</sequence>
<keyword evidence="3" id="KW-1185">Reference proteome</keyword>
<dbReference type="OrthoDB" id="1013959at2"/>
<dbReference type="RefSeq" id="WP_116679954.1">
    <property type="nucleotide sequence ID" value="NZ_QEKY01000019.1"/>
</dbReference>
<name>A0A2U1F4D1_9PORP</name>
<dbReference type="GeneID" id="94551422"/>
<gene>
    <name evidence="2" type="ORF">C7382_1195</name>
</gene>